<keyword evidence="4" id="KW-0998">Cell outer membrane</keyword>
<accession>A0A4U6BTA4</accession>
<feature type="domain" description="Outer membrane protein beta-barrel" evidence="7">
    <location>
        <begin position="8"/>
        <end position="285"/>
    </location>
</feature>
<evidence type="ECO:0000256" key="2">
    <source>
        <dbReference type="ARBA" id="ARBA00022729"/>
    </source>
</evidence>
<dbReference type="InterPro" id="IPR011250">
    <property type="entry name" value="OMP/PagP_B-barrel"/>
</dbReference>
<dbReference type="Gene3D" id="2.40.160.20">
    <property type="match status" value="1"/>
</dbReference>
<dbReference type="SUPFAM" id="SSF56925">
    <property type="entry name" value="OMPA-like"/>
    <property type="match status" value="1"/>
</dbReference>
<keyword evidence="2 6" id="KW-0732">Signal</keyword>
<dbReference type="STRING" id="211460.YH63_00745"/>
<comment type="similarity">
    <text evidence="5">Belongs to the Omp25/RopB family.</text>
</comment>
<comment type="caution">
    <text evidence="8">The sequence shown here is derived from an EMBL/GenBank/DDBJ whole genome shotgun (WGS) entry which is preliminary data.</text>
</comment>
<comment type="subcellular location">
    <subcellularLocation>
        <location evidence="1">Cell outer membrane</location>
    </subcellularLocation>
</comment>
<proteinExistence type="inferred from homology"/>
<evidence type="ECO:0000313" key="9">
    <source>
        <dbReference type="Proteomes" id="UP000034832"/>
    </source>
</evidence>
<keyword evidence="9" id="KW-1185">Reference proteome</keyword>
<dbReference type="RefSeq" id="WP_046826368.1">
    <property type="nucleotide sequence ID" value="NZ_LBIA02000001.1"/>
</dbReference>
<name>A0A4U6BTA4_9BRAD</name>
<sequence length="286" mass="29079">MKKLLIAAAVAVLGATSAQAADIAARPFTKTPASSWSGFYVGGNLGASFSDAKPSNSIACGAAGVADYICSTGDPASLANAPAVVNSLVGSSSNSNVIGGVHAGYNQQAGLIVYGGEIDVGYFNFGTSQLGRGVYPESGGGGAGLAGDSFVAATSVSSDVLATLRGRLGYLISPNLLGYATGGLAIGRVKTANSFVDSHTDGNPFSGNGFGERTETKVGWTVGAGLEYAFARNWSMRAEYMYLDLGSSSVNTLITNQNHGGEQTPFNTSVDLTAHLVRAGVSYKFQ</sequence>
<protein>
    <submittedName>
        <fullName evidence="8">Porin family protein</fullName>
    </submittedName>
</protein>
<evidence type="ECO:0000256" key="3">
    <source>
        <dbReference type="ARBA" id="ARBA00023136"/>
    </source>
</evidence>
<dbReference type="EMBL" id="LBIA02000001">
    <property type="protein sequence ID" value="TKT73221.1"/>
    <property type="molecule type" value="Genomic_DNA"/>
</dbReference>
<evidence type="ECO:0000259" key="7">
    <source>
        <dbReference type="Pfam" id="PF13505"/>
    </source>
</evidence>
<evidence type="ECO:0000256" key="6">
    <source>
        <dbReference type="SAM" id="SignalP"/>
    </source>
</evidence>
<dbReference type="GO" id="GO:0009279">
    <property type="term" value="C:cell outer membrane"/>
    <property type="evidence" value="ECO:0007669"/>
    <property type="project" value="UniProtKB-SubCell"/>
</dbReference>
<gene>
    <name evidence="8" type="ORF">YH63_018315</name>
</gene>
<reference evidence="8" key="1">
    <citation type="submission" date="2019-04" db="EMBL/GenBank/DDBJ databases">
        <title>Whole genome sequencing of cave bacteria.</title>
        <authorList>
            <person name="Gan H.M."/>
            <person name="Barton H."/>
            <person name="Savka M.A."/>
        </authorList>
    </citation>
    <scope>NUCLEOTIDE SEQUENCE [LARGE SCALE GENOMIC DNA]</scope>
    <source>
        <strain evidence="8">LC387</strain>
    </source>
</reference>
<feature type="chain" id="PRO_5020708329" evidence="6">
    <location>
        <begin position="21"/>
        <end position="286"/>
    </location>
</feature>
<dbReference type="InterPro" id="IPR027385">
    <property type="entry name" value="Beta-barrel_OMP"/>
</dbReference>
<evidence type="ECO:0000313" key="8">
    <source>
        <dbReference type="EMBL" id="TKT73221.1"/>
    </source>
</evidence>
<dbReference type="Proteomes" id="UP000034832">
    <property type="component" value="Unassembled WGS sequence"/>
</dbReference>
<dbReference type="AlphaFoldDB" id="A0A4U6BTA4"/>
<dbReference type="OrthoDB" id="9815357at2"/>
<dbReference type="Pfam" id="PF13505">
    <property type="entry name" value="OMP_b-brl"/>
    <property type="match status" value="1"/>
</dbReference>
<evidence type="ECO:0000256" key="4">
    <source>
        <dbReference type="ARBA" id="ARBA00023237"/>
    </source>
</evidence>
<evidence type="ECO:0000256" key="1">
    <source>
        <dbReference type="ARBA" id="ARBA00004442"/>
    </source>
</evidence>
<dbReference type="PANTHER" id="PTHR34001">
    <property type="entry name" value="BLL7405 PROTEIN"/>
    <property type="match status" value="1"/>
</dbReference>
<evidence type="ECO:0000256" key="5">
    <source>
        <dbReference type="ARBA" id="ARBA00038306"/>
    </source>
</evidence>
<dbReference type="PANTHER" id="PTHR34001:SF3">
    <property type="entry name" value="BLL7405 PROTEIN"/>
    <property type="match status" value="1"/>
</dbReference>
<feature type="signal peptide" evidence="6">
    <location>
        <begin position="1"/>
        <end position="20"/>
    </location>
</feature>
<organism evidence="8 9">
    <name type="scientific">Afipia massiliensis</name>
    <dbReference type="NCBI Taxonomy" id="211460"/>
    <lineage>
        <taxon>Bacteria</taxon>
        <taxon>Pseudomonadati</taxon>
        <taxon>Pseudomonadota</taxon>
        <taxon>Alphaproteobacteria</taxon>
        <taxon>Hyphomicrobiales</taxon>
        <taxon>Nitrobacteraceae</taxon>
        <taxon>Afipia</taxon>
    </lineage>
</organism>
<keyword evidence="3" id="KW-0472">Membrane</keyword>
<dbReference type="InterPro" id="IPR051692">
    <property type="entry name" value="OMP-like"/>
</dbReference>